<comment type="caution">
    <text evidence="1">The sequence shown here is derived from an EMBL/GenBank/DDBJ whole genome shotgun (WGS) entry which is preliminary data.</text>
</comment>
<dbReference type="PIRSF" id="PIRSF028139">
    <property type="entry name" value="DOPA-diox_rel_Mll2280"/>
    <property type="match status" value="1"/>
</dbReference>
<proteinExistence type="predicted"/>
<dbReference type="Gene3D" id="3.30.70.1240">
    <property type="entry name" value="DOPA-like domains"/>
    <property type="match status" value="1"/>
</dbReference>
<evidence type="ECO:0000313" key="2">
    <source>
        <dbReference type="Proteomes" id="UP000613266"/>
    </source>
</evidence>
<dbReference type="Proteomes" id="UP000613266">
    <property type="component" value="Unassembled WGS sequence"/>
</dbReference>
<name>A0A931NI30_9BURK</name>
<reference evidence="1" key="1">
    <citation type="submission" date="2020-12" db="EMBL/GenBank/DDBJ databases">
        <title>The genome sequence of Inhella sp. 1Y17.</title>
        <authorList>
            <person name="Liu Y."/>
        </authorList>
    </citation>
    <scope>NUCLEOTIDE SEQUENCE</scope>
    <source>
        <strain evidence="1">1Y17</strain>
    </source>
</reference>
<protein>
    <submittedName>
        <fullName evidence="1">DOPA 4,5-dioxygenase family protein</fullName>
    </submittedName>
</protein>
<evidence type="ECO:0000313" key="1">
    <source>
        <dbReference type="EMBL" id="MBH9578896.1"/>
    </source>
</evidence>
<dbReference type="Pfam" id="PF08883">
    <property type="entry name" value="DOPA_dioxygen"/>
    <property type="match status" value="1"/>
</dbReference>
<dbReference type="AlphaFoldDB" id="A0A931NI30"/>
<dbReference type="EMBL" id="JAEDAK010000016">
    <property type="protein sequence ID" value="MBH9578896.1"/>
    <property type="molecule type" value="Genomic_DNA"/>
</dbReference>
<dbReference type="InterPro" id="IPR023389">
    <property type="entry name" value="DOPA-like_sf"/>
</dbReference>
<accession>A0A931NI30</accession>
<dbReference type="PANTHER" id="PTHR36423:SF2">
    <property type="entry name" value="AFR070WP"/>
    <property type="match status" value="1"/>
</dbReference>
<dbReference type="RefSeq" id="WP_198112667.1">
    <property type="nucleotide sequence ID" value="NZ_JAEDAK010000016.1"/>
</dbReference>
<gene>
    <name evidence="1" type="ORF">I7X39_18550</name>
</gene>
<dbReference type="PANTHER" id="PTHR36423">
    <property type="entry name" value="AFR070WP"/>
    <property type="match status" value="1"/>
</dbReference>
<dbReference type="SUPFAM" id="SSF143410">
    <property type="entry name" value="DOPA-like"/>
    <property type="match status" value="1"/>
</dbReference>
<sequence length="117" mass="13530">MSPLDPEQIRDWHAHVYFNAARRERAWALRQRIATELGERVRIGRFNEGPVGPHPQGSYELEIDPAQFGFVLSWLVLNHGGLDLFIHPNTDDGLRDHRDSALWLGRMHELKLDALNE</sequence>
<dbReference type="InterPro" id="IPR014980">
    <property type="entry name" value="DOPA_dioxygen"/>
</dbReference>
<organism evidence="1 2">
    <name type="scientific">Inhella proteolytica</name>
    <dbReference type="NCBI Taxonomy" id="2795029"/>
    <lineage>
        <taxon>Bacteria</taxon>
        <taxon>Pseudomonadati</taxon>
        <taxon>Pseudomonadota</taxon>
        <taxon>Betaproteobacteria</taxon>
        <taxon>Burkholderiales</taxon>
        <taxon>Sphaerotilaceae</taxon>
        <taxon>Inhella</taxon>
    </lineage>
</organism>
<keyword evidence="2" id="KW-1185">Reference proteome</keyword>